<dbReference type="PROSITE" id="PS00678">
    <property type="entry name" value="WD_REPEATS_1"/>
    <property type="match status" value="1"/>
</dbReference>
<accession>A0A2H4SE66</accession>
<dbReference type="SMART" id="SM00320">
    <property type="entry name" value="WD40"/>
    <property type="match status" value="5"/>
</dbReference>
<proteinExistence type="predicted"/>
<reference evidence="4 5" key="1">
    <citation type="journal article" date="2017" name="BMC Genomics">
        <title>Chromosome level assembly and secondary metabolite potential of the parasitic fungus Cordyceps militaris.</title>
        <authorList>
            <person name="Kramer G.J."/>
            <person name="Nodwell J.R."/>
        </authorList>
    </citation>
    <scope>NUCLEOTIDE SEQUENCE [LARGE SCALE GENOMIC DNA]</scope>
    <source>
        <strain evidence="4 5">ATCC 34164</strain>
    </source>
</reference>
<dbReference type="Proteomes" id="UP000323067">
    <property type="component" value="Chromosome vii"/>
</dbReference>
<sequence>MYLFPPQESCRLGSDSGEPVYVTEITCTAAGLAAISTDNALTLLDPARLSAGPVATWQTAHGASVTALRVLDGALVCTAGEDGTVAVWDLRINGAGAKVTQFKASDAPILSMACNNYTRTIAVGTELKDHMASIHLWDINDGHTAKAHYQDVHSDDVTELVFHETQPALLLSGSTDGLVNIYDTRIADEDEVTVQTFNHGASVHHAAFFGSWGGEVLALSHDERFAIYDASEEVRSGDATHNFDNVRQLLDCQYVANVMPKADGSGAILGAGSPDRHLFKLYFLTEIGEKKWAFATGNSVGLPGAHGEEIVRSFCCYDQAETVFTAGEDGYVRGWRARQ</sequence>
<dbReference type="PANTHER" id="PTHR22889:SF0">
    <property type="entry name" value="WD REPEAT-CONTAINING PROTEIN 89"/>
    <property type="match status" value="1"/>
</dbReference>
<dbReference type="InterPro" id="IPR019775">
    <property type="entry name" value="WD40_repeat_CS"/>
</dbReference>
<dbReference type="VEuPathDB" id="FungiDB:CCM_07667"/>
<evidence type="ECO:0000313" key="4">
    <source>
        <dbReference type="EMBL" id="ATY61399.1"/>
    </source>
</evidence>
<protein>
    <submittedName>
        <fullName evidence="4">WD domain</fullName>
    </submittedName>
</protein>
<gene>
    <name evidence="4" type="ORF">A9K55_007356</name>
</gene>
<dbReference type="EMBL" id="CP023324">
    <property type="protein sequence ID" value="ATY61399.1"/>
    <property type="molecule type" value="Genomic_DNA"/>
</dbReference>
<dbReference type="PANTHER" id="PTHR22889">
    <property type="entry name" value="WD REPEAT-CONTAINING PROTEIN 89"/>
    <property type="match status" value="1"/>
</dbReference>
<dbReference type="InterPro" id="IPR036322">
    <property type="entry name" value="WD40_repeat_dom_sf"/>
</dbReference>
<keyword evidence="1 3" id="KW-0853">WD repeat</keyword>
<feature type="repeat" description="WD" evidence="3">
    <location>
        <begin position="150"/>
        <end position="185"/>
    </location>
</feature>
<dbReference type="SUPFAM" id="SSF50978">
    <property type="entry name" value="WD40 repeat-like"/>
    <property type="match status" value="1"/>
</dbReference>
<dbReference type="Gene3D" id="2.130.10.10">
    <property type="entry name" value="YVTN repeat-like/Quinoprotein amine dehydrogenase"/>
    <property type="match status" value="2"/>
</dbReference>
<dbReference type="InterPro" id="IPR039328">
    <property type="entry name" value="WDR89"/>
</dbReference>
<dbReference type="PROSITE" id="PS50082">
    <property type="entry name" value="WD_REPEATS_2"/>
    <property type="match status" value="2"/>
</dbReference>
<dbReference type="VEuPathDB" id="FungiDB:A9K55_007356"/>
<evidence type="ECO:0000256" key="2">
    <source>
        <dbReference type="ARBA" id="ARBA00022737"/>
    </source>
</evidence>
<dbReference type="AlphaFoldDB" id="A0A2H4SE66"/>
<name>A0A2H4SE66_CORMI</name>
<dbReference type="Pfam" id="PF00400">
    <property type="entry name" value="WD40"/>
    <property type="match status" value="2"/>
</dbReference>
<dbReference type="InterPro" id="IPR015943">
    <property type="entry name" value="WD40/YVTN_repeat-like_dom_sf"/>
</dbReference>
<evidence type="ECO:0000313" key="5">
    <source>
        <dbReference type="Proteomes" id="UP000323067"/>
    </source>
</evidence>
<dbReference type="InterPro" id="IPR001680">
    <property type="entry name" value="WD40_rpt"/>
</dbReference>
<evidence type="ECO:0000256" key="3">
    <source>
        <dbReference type="PROSITE-ProRule" id="PRU00221"/>
    </source>
</evidence>
<evidence type="ECO:0000256" key="1">
    <source>
        <dbReference type="ARBA" id="ARBA00022574"/>
    </source>
</evidence>
<feature type="repeat" description="WD" evidence="3">
    <location>
        <begin position="58"/>
        <end position="91"/>
    </location>
</feature>
<keyword evidence="2" id="KW-0677">Repeat</keyword>
<dbReference type="OrthoDB" id="25131at2759"/>
<organism evidence="4 5">
    <name type="scientific">Cordyceps militaris</name>
    <name type="common">Caterpillar fungus</name>
    <name type="synonym">Clavaria militaris</name>
    <dbReference type="NCBI Taxonomy" id="73501"/>
    <lineage>
        <taxon>Eukaryota</taxon>
        <taxon>Fungi</taxon>
        <taxon>Dikarya</taxon>
        <taxon>Ascomycota</taxon>
        <taxon>Pezizomycotina</taxon>
        <taxon>Sordariomycetes</taxon>
        <taxon>Hypocreomycetidae</taxon>
        <taxon>Hypocreales</taxon>
        <taxon>Cordycipitaceae</taxon>
        <taxon>Cordyceps</taxon>
    </lineage>
</organism>